<dbReference type="InterPro" id="IPR023380">
    <property type="entry name" value="DsbB-like_sf"/>
</dbReference>
<keyword evidence="9 14" id="KW-0560">Oxidoreductase</keyword>
<comment type="subcellular location">
    <subcellularLocation>
        <location evidence="1 14">Cell inner membrane</location>
        <topology evidence="1 14">Multi-pass membrane protein</topology>
    </subcellularLocation>
</comment>
<keyword evidence="12 14" id="KW-0143">Chaperone</keyword>
<evidence type="ECO:0000256" key="10">
    <source>
        <dbReference type="ARBA" id="ARBA00023136"/>
    </source>
</evidence>
<gene>
    <name evidence="14 16" type="primary">dsbB</name>
    <name evidence="16" type="ordered locus">BVAF_439</name>
</gene>
<dbReference type="Proteomes" id="UP000007464">
    <property type="component" value="Chromosome"/>
</dbReference>
<feature type="topological domain" description="Periplasmic" evidence="14">
    <location>
        <begin position="32"/>
        <end position="49"/>
    </location>
</feature>
<feature type="transmembrane region" description="Helical" evidence="15">
    <location>
        <begin position="43"/>
        <end position="63"/>
    </location>
</feature>
<dbReference type="KEGG" id="bva:BVAF_439"/>
<dbReference type="InterPro" id="IPR003752">
    <property type="entry name" value="DiS_bond_form_DsbB/BdbC"/>
</dbReference>
<evidence type="ECO:0000256" key="3">
    <source>
        <dbReference type="ARBA" id="ARBA00022448"/>
    </source>
</evidence>
<feature type="transmembrane region" description="Helical" evidence="15">
    <location>
        <begin position="95"/>
        <end position="115"/>
    </location>
</feature>
<keyword evidence="17" id="KW-1185">Reference proteome</keyword>
<keyword evidence="5 14" id="KW-0997">Cell inner membrane</keyword>
<evidence type="ECO:0000256" key="4">
    <source>
        <dbReference type="ARBA" id="ARBA00022475"/>
    </source>
</evidence>
<accession>E8Q704</accession>
<comment type="similarity">
    <text evidence="2 14">Belongs to the DsbB family.</text>
</comment>
<protein>
    <recommendedName>
        <fullName evidence="14">Disulfide bond formation protein B</fullName>
    </recommendedName>
    <alternativeName>
        <fullName evidence="14">Disulfide oxidoreductase</fullName>
    </alternativeName>
</protein>
<evidence type="ECO:0000256" key="8">
    <source>
        <dbReference type="ARBA" id="ARBA00022989"/>
    </source>
</evidence>
<dbReference type="Pfam" id="PF02600">
    <property type="entry name" value="DsbB"/>
    <property type="match status" value="1"/>
</dbReference>
<keyword evidence="6 14" id="KW-0812">Transmembrane</keyword>
<dbReference type="HOGENOM" id="CLU_098660_2_0_6"/>
<keyword evidence="10 14" id="KW-0472">Membrane</keyword>
<dbReference type="SUPFAM" id="SSF158442">
    <property type="entry name" value="DsbB-like"/>
    <property type="match status" value="1"/>
</dbReference>
<keyword evidence="8 14" id="KW-1133">Transmembrane helix</keyword>
<evidence type="ECO:0000256" key="14">
    <source>
        <dbReference type="HAMAP-Rule" id="MF_00286"/>
    </source>
</evidence>
<dbReference type="EMBL" id="CP002189">
    <property type="protein sequence ID" value="ADV33828.1"/>
    <property type="molecule type" value="Genomic_DNA"/>
</dbReference>
<evidence type="ECO:0000256" key="1">
    <source>
        <dbReference type="ARBA" id="ARBA00004429"/>
    </source>
</evidence>
<dbReference type="OrthoDB" id="3711263at2"/>
<evidence type="ECO:0000256" key="12">
    <source>
        <dbReference type="ARBA" id="ARBA00023186"/>
    </source>
</evidence>
<evidence type="ECO:0000256" key="2">
    <source>
        <dbReference type="ARBA" id="ARBA00008823"/>
    </source>
</evidence>
<organism evidence="16 17">
    <name type="scientific">Blochmanniella vafra (strain BVAF)</name>
    <dbReference type="NCBI Taxonomy" id="859654"/>
    <lineage>
        <taxon>Bacteria</taxon>
        <taxon>Pseudomonadati</taxon>
        <taxon>Pseudomonadota</taxon>
        <taxon>Gammaproteobacteria</taxon>
        <taxon>Enterobacterales</taxon>
        <taxon>Enterobacteriaceae</taxon>
        <taxon>ant endosymbionts</taxon>
        <taxon>Candidatus Blochmanniella</taxon>
    </lineage>
</organism>
<dbReference type="GO" id="GO:0015035">
    <property type="term" value="F:protein-disulfide reductase activity"/>
    <property type="evidence" value="ECO:0007669"/>
    <property type="project" value="UniProtKB-UniRule"/>
</dbReference>
<evidence type="ECO:0000256" key="13">
    <source>
        <dbReference type="ARBA" id="ARBA00023284"/>
    </source>
</evidence>
<feature type="disulfide bond" description="Redox-active" evidence="14">
    <location>
        <begin position="41"/>
        <end position="44"/>
    </location>
</feature>
<evidence type="ECO:0000256" key="9">
    <source>
        <dbReference type="ARBA" id="ARBA00023002"/>
    </source>
</evidence>
<comment type="function">
    <text evidence="14">Required for disulfide bond formation in some periplasmic proteins. Acts by oxidizing the DsbA protein.</text>
</comment>
<keyword evidence="11 14" id="KW-1015">Disulfide bond</keyword>
<evidence type="ECO:0000256" key="5">
    <source>
        <dbReference type="ARBA" id="ARBA00022519"/>
    </source>
</evidence>
<evidence type="ECO:0000256" key="15">
    <source>
        <dbReference type="SAM" id="Phobius"/>
    </source>
</evidence>
<dbReference type="GO" id="GO:0009055">
    <property type="term" value="F:electron transfer activity"/>
    <property type="evidence" value="ECO:0007669"/>
    <property type="project" value="UniProtKB-UniRule"/>
</dbReference>
<dbReference type="GO" id="GO:0005886">
    <property type="term" value="C:plasma membrane"/>
    <property type="evidence" value="ECO:0007669"/>
    <property type="project" value="UniProtKB-SubCell"/>
</dbReference>
<feature type="topological domain" description="Cytoplasmic" evidence="14">
    <location>
        <begin position="1"/>
        <end position="14"/>
    </location>
</feature>
<evidence type="ECO:0000256" key="11">
    <source>
        <dbReference type="ARBA" id="ARBA00023157"/>
    </source>
</evidence>
<dbReference type="STRING" id="859654.BVAF_439"/>
<dbReference type="RefSeq" id="WP_013516753.1">
    <property type="nucleotide sequence ID" value="NC_014909.2"/>
</dbReference>
<dbReference type="NCBIfam" id="NF002485">
    <property type="entry name" value="PRK01749.1"/>
    <property type="match status" value="1"/>
</dbReference>
<proteinExistence type="inferred from homology"/>
<dbReference type="PANTHER" id="PTHR36570:SF2">
    <property type="entry name" value="DISULFIDE BOND FORMATION PROTEIN B"/>
    <property type="match status" value="1"/>
</dbReference>
<keyword evidence="4 14" id="KW-1003">Cell membrane</keyword>
<evidence type="ECO:0000256" key="6">
    <source>
        <dbReference type="ARBA" id="ARBA00022692"/>
    </source>
</evidence>
<dbReference type="InterPro" id="IPR022920">
    <property type="entry name" value="Disulphide_bond_form_DsbB"/>
</dbReference>
<dbReference type="GO" id="GO:0006457">
    <property type="term" value="P:protein folding"/>
    <property type="evidence" value="ECO:0007669"/>
    <property type="project" value="InterPro"/>
</dbReference>
<keyword evidence="7 14" id="KW-0249">Electron transport</keyword>
<keyword evidence="3 14" id="KW-0813">Transport</keyword>
<dbReference type="PANTHER" id="PTHR36570">
    <property type="entry name" value="DISULFIDE BOND FORMATION PROTEIN B"/>
    <property type="match status" value="1"/>
</dbReference>
<evidence type="ECO:0000256" key="7">
    <source>
        <dbReference type="ARBA" id="ARBA00022982"/>
    </source>
</evidence>
<evidence type="ECO:0000313" key="17">
    <source>
        <dbReference type="Proteomes" id="UP000007464"/>
    </source>
</evidence>
<reference evidence="16 17" key="1">
    <citation type="journal article" date="2010" name="BMC Genomics">
        <title>Unprecedented loss of ammonia assimilation capability in a urease-encoding bacterial mutualist.</title>
        <authorList>
            <person name="Williams L.E."/>
            <person name="Wernegreen J.J."/>
        </authorList>
    </citation>
    <scope>NUCLEOTIDE SEQUENCE [LARGE SCALE GENOMIC DNA]</scope>
    <source>
        <strain evidence="16 17">BVAF</strain>
    </source>
</reference>
<dbReference type="AlphaFoldDB" id="E8Q704"/>
<feature type="transmembrane region" description="Helical" evidence="15">
    <location>
        <begin position="15"/>
        <end position="36"/>
    </location>
</feature>
<feature type="topological domain" description="Cytoplasmic" evidence="14">
    <location>
        <begin position="166"/>
        <end position="177"/>
    </location>
</feature>
<comment type="caution">
    <text evidence="14">Lacks conserved residue(s) required for the propagation of feature annotation.</text>
</comment>
<feature type="transmembrane region" description="Helical" evidence="15">
    <location>
        <begin position="69"/>
        <end position="88"/>
    </location>
</feature>
<name>E8Q704_BLOVB</name>
<dbReference type="InterPro" id="IPR050183">
    <property type="entry name" value="DsbB"/>
</dbReference>
<evidence type="ECO:0000313" key="16">
    <source>
        <dbReference type="EMBL" id="ADV33828.1"/>
    </source>
</evidence>
<dbReference type="Gene3D" id="1.20.1550.10">
    <property type="entry name" value="DsbB-like"/>
    <property type="match status" value="1"/>
</dbReference>
<sequence>MLYNFYIYSKSRKCWITLIYSIIGLISVALFEQYFLMLKPCVLCIYQRCALIGIAISGIIALISPNRFLFRVIAIIIWTYSAYKGLYFSIKHITTILYSSPFFTCDLIVSFPEWLPLNKWLPIMFKANGEDCSIHTWNFFLLNIHHWMFLIFISYLFVVICIIIAHFMRIYKHHYIL</sequence>
<feature type="transmembrane region" description="Helical" evidence="15">
    <location>
        <begin position="147"/>
        <end position="168"/>
    </location>
</feature>
<keyword evidence="13 14" id="KW-0676">Redox-active center</keyword>
<dbReference type="HAMAP" id="MF_00286">
    <property type="entry name" value="DsbB"/>
    <property type="match status" value="1"/>
</dbReference>